<protein>
    <submittedName>
        <fullName evidence="1">Acetyltransferase domain protein</fullName>
    </submittedName>
</protein>
<accession>A0A1E5UC49</accession>
<organism evidence="1 2">
    <name type="scientific">Cloacibacterium normanense</name>
    <dbReference type="NCBI Taxonomy" id="237258"/>
    <lineage>
        <taxon>Bacteria</taxon>
        <taxon>Pseudomonadati</taxon>
        <taxon>Bacteroidota</taxon>
        <taxon>Flavobacteriia</taxon>
        <taxon>Flavobacteriales</taxon>
        <taxon>Weeksellaceae</taxon>
    </lineage>
</organism>
<dbReference type="STRING" id="237258.SAMN04489756_10418"/>
<keyword evidence="1" id="KW-0808">Transferase</keyword>
<name>A0A1E5UC49_9FLAO</name>
<comment type="caution">
    <text evidence="1">The sequence shown here is derived from an EMBL/GenBank/DDBJ whole genome shotgun (WGS) entry which is preliminary data.</text>
</comment>
<keyword evidence="2" id="KW-1185">Reference proteome</keyword>
<sequence>MIYKFSETDEELKQILQLQAQNHKDSVDEDTKAKQGFVTVKHSFSEIKALNNIEKHTILKVDNQVEAYVLAMTKKSKNLIPILEPMFKIFDEIFYKNKKISDYNYMVCGQVCVGEKVRGKGVFDEIYQFYRENLEKDYDFCITEIAVNNTRSIRAHERIGFKTIHRYTDVFGIDWLVVLWDWR</sequence>
<reference evidence="1 2" key="1">
    <citation type="submission" date="2016-09" db="EMBL/GenBank/DDBJ databases">
        <authorList>
            <person name="Capua I."/>
            <person name="De Benedictis P."/>
            <person name="Joannis T."/>
            <person name="Lombin L.H."/>
            <person name="Cattoli G."/>
        </authorList>
    </citation>
    <scope>NUCLEOTIDE SEQUENCE [LARGE SCALE GENOMIC DNA]</scope>
    <source>
        <strain evidence="1 2">NRS-1</strain>
    </source>
</reference>
<dbReference type="Proteomes" id="UP000095601">
    <property type="component" value="Unassembled WGS sequence"/>
</dbReference>
<dbReference type="GO" id="GO:0016740">
    <property type="term" value="F:transferase activity"/>
    <property type="evidence" value="ECO:0007669"/>
    <property type="project" value="UniProtKB-KW"/>
</dbReference>
<dbReference type="SUPFAM" id="SSF55729">
    <property type="entry name" value="Acyl-CoA N-acyltransferases (Nat)"/>
    <property type="match status" value="1"/>
</dbReference>
<gene>
    <name evidence="1" type="ORF">BHF72_0316</name>
</gene>
<dbReference type="AlphaFoldDB" id="A0A1E5UC49"/>
<dbReference type="Gene3D" id="3.40.630.30">
    <property type="match status" value="1"/>
</dbReference>
<dbReference type="RefSeq" id="WP_069799684.1">
    <property type="nucleotide sequence ID" value="NZ_CP034157.1"/>
</dbReference>
<dbReference type="EMBL" id="MKGI01000076">
    <property type="protein sequence ID" value="OEL10496.1"/>
    <property type="molecule type" value="Genomic_DNA"/>
</dbReference>
<evidence type="ECO:0000313" key="2">
    <source>
        <dbReference type="Proteomes" id="UP000095601"/>
    </source>
</evidence>
<dbReference type="KEGG" id="cnr:EB819_11770"/>
<dbReference type="OrthoDB" id="5109343at2"/>
<dbReference type="InterPro" id="IPR016181">
    <property type="entry name" value="Acyl_CoA_acyltransferase"/>
</dbReference>
<proteinExistence type="predicted"/>
<evidence type="ECO:0000313" key="1">
    <source>
        <dbReference type="EMBL" id="OEL10496.1"/>
    </source>
</evidence>